<evidence type="ECO:0000256" key="2">
    <source>
        <dbReference type="ARBA" id="ARBA00023315"/>
    </source>
</evidence>
<evidence type="ECO:0000259" key="3">
    <source>
        <dbReference type="PROSITE" id="PS51186"/>
    </source>
</evidence>
<dbReference type="Pfam" id="PF13508">
    <property type="entry name" value="Acetyltransf_7"/>
    <property type="match status" value="1"/>
</dbReference>
<dbReference type="SUPFAM" id="SSF55729">
    <property type="entry name" value="Acyl-CoA N-acyltransferases (Nat)"/>
    <property type="match status" value="1"/>
</dbReference>
<dbReference type="PANTHER" id="PTHR43877:SF2">
    <property type="entry name" value="AMINOALKYLPHOSPHONATE N-ACETYLTRANSFERASE-RELATED"/>
    <property type="match status" value="1"/>
</dbReference>
<evidence type="ECO:0000256" key="1">
    <source>
        <dbReference type="ARBA" id="ARBA00022679"/>
    </source>
</evidence>
<dbReference type="GO" id="GO:0016747">
    <property type="term" value="F:acyltransferase activity, transferring groups other than amino-acyl groups"/>
    <property type="evidence" value="ECO:0007669"/>
    <property type="project" value="InterPro"/>
</dbReference>
<keyword evidence="2" id="KW-0012">Acyltransferase</keyword>
<dbReference type="InterPro" id="IPR016181">
    <property type="entry name" value="Acyl_CoA_acyltransferase"/>
</dbReference>
<keyword evidence="5" id="KW-1185">Reference proteome</keyword>
<dbReference type="Gene3D" id="3.40.630.30">
    <property type="match status" value="1"/>
</dbReference>
<evidence type="ECO:0000313" key="5">
    <source>
        <dbReference type="Proteomes" id="UP000546126"/>
    </source>
</evidence>
<dbReference type="PANTHER" id="PTHR43877">
    <property type="entry name" value="AMINOALKYLPHOSPHONATE N-ACETYLTRANSFERASE-RELATED-RELATED"/>
    <property type="match status" value="1"/>
</dbReference>
<proteinExistence type="predicted"/>
<name>A0A7Y6IM68_9ACTN</name>
<dbReference type="EMBL" id="JABWGO010000002">
    <property type="protein sequence ID" value="NUW40752.1"/>
    <property type="molecule type" value="Genomic_DNA"/>
</dbReference>
<dbReference type="PROSITE" id="PS51186">
    <property type="entry name" value="GNAT"/>
    <property type="match status" value="1"/>
</dbReference>
<feature type="domain" description="N-acetyltransferase" evidence="3">
    <location>
        <begin position="1"/>
        <end position="143"/>
    </location>
</feature>
<organism evidence="4 5">
    <name type="scientific">Nonomuraea rhodomycinica</name>
    <dbReference type="NCBI Taxonomy" id="1712872"/>
    <lineage>
        <taxon>Bacteria</taxon>
        <taxon>Bacillati</taxon>
        <taxon>Actinomycetota</taxon>
        <taxon>Actinomycetes</taxon>
        <taxon>Streptosporangiales</taxon>
        <taxon>Streptosporangiaceae</taxon>
        <taxon>Nonomuraea</taxon>
    </lineage>
</organism>
<dbReference type="Proteomes" id="UP000546126">
    <property type="component" value="Unassembled WGS sequence"/>
</dbReference>
<dbReference type="RefSeq" id="WP_175600348.1">
    <property type="nucleotide sequence ID" value="NZ_JABWGO010000002.1"/>
</dbReference>
<keyword evidence="1 4" id="KW-0808">Transferase</keyword>
<dbReference type="InterPro" id="IPR000182">
    <property type="entry name" value="GNAT_dom"/>
</dbReference>
<comment type="caution">
    <text evidence="4">The sequence shown here is derived from an EMBL/GenBank/DDBJ whole genome shotgun (WGS) entry which is preliminary data.</text>
</comment>
<gene>
    <name evidence="4" type="ORF">HT134_11460</name>
</gene>
<protein>
    <submittedName>
        <fullName evidence="4">GNAT family N-acetyltransferase</fullName>
    </submittedName>
</protein>
<sequence length="156" mass="16603">MRQALAADLAAVEELVRAAYEPWVEIVGMRPLPMDADYPALVEAGRVYVTDAVEGLIVLVPEDGALLVENVAVRPELHGRGIGRSLLAFAEDEARRLGLPALRLYTNTRMASNIALYASLGYVETGRTGIEGRSAVVMRKELSPPAVSPPAPPAGG</sequence>
<dbReference type="CDD" id="cd04301">
    <property type="entry name" value="NAT_SF"/>
    <property type="match status" value="1"/>
</dbReference>
<evidence type="ECO:0000313" key="4">
    <source>
        <dbReference type="EMBL" id="NUW40752.1"/>
    </source>
</evidence>
<accession>A0A7Y6IM68</accession>
<dbReference type="InterPro" id="IPR050832">
    <property type="entry name" value="Bact_Acetyltransf"/>
</dbReference>
<dbReference type="AlphaFoldDB" id="A0A7Y6IM68"/>
<reference evidence="4 5" key="1">
    <citation type="submission" date="2020-06" db="EMBL/GenBank/DDBJ databases">
        <authorList>
            <person name="Chanama M."/>
        </authorList>
    </citation>
    <scope>NUCLEOTIDE SEQUENCE [LARGE SCALE GENOMIC DNA]</scope>
    <source>
        <strain evidence="4 5">TBRC6557</strain>
    </source>
</reference>